<dbReference type="Gene3D" id="3.30.420.10">
    <property type="entry name" value="Ribonuclease H-like superfamily/Ribonuclease H"/>
    <property type="match status" value="1"/>
</dbReference>
<gene>
    <name evidence="1" type="ORF">SS50377_13291</name>
    <name evidence="2" type="ORF">SS50377_22638</name>
</gene>
<dbReference type="InterPro" id="IPR036397">
    <property type="entry name" value="RNaseH_sf"/>
</dbReference>
<sequence>MTFFTPEKIQQVNDRFAKTFTETIVIGPSLLIQLPEEDKLSVQYQIIKFYTSRNVDKHLIRVLGEHGIVAIYSFPYLSKLQHQIPSITPIVHEDYPHRPPFSTENAQIFDKLDLVRPLPVKIDPPNSGMSHGAFFAEMQHSMKNFASDATVIDFEAFATMPQPIPSEVGAVRIRNGEITRFHGFFAPLENAAAHPHAQETFELTSIPLLISPNLPYITCQQLLKFVENSTIFAKNFDLEKRLLTKFCGRKVRVFEVQPLLFALDLAKVEGQRCAFHSSAPGHCALQDASAWANFAPSTTASV</sequence>
<accession>V6LPV9</accession>
<dbReference type="EMBL" id="KI546071">
    <property type="protein sequence ID" value="EST46697.1"/>
    <property type="molecule type" value="Genomic_DNA"/>
</dbReference>
<dbReference type="EMBL" id="AUWU02000003">
    <property type="protein sequence ID" value="KAH0575019.1"/>
    <property type="molecule type" value="Genomic_DNA"/>
</dbReference>
<dbReference type="VEuPathDB" id="GiardiaDB:SS50377_22638"/>
<name>V6LPV9_9EUKA</name>
<reference evidence="2" key="2">
    <citation type="submission" date="2020-12" db="EMBL/GenBank/DDBJ databases">
        <title>New Spironucleus salmonicida genome in near-complete chromosomes.</title>
        <authorList>
            <person name="Xu F."/>
            <person name="Kurt Z."/>
            <person name="Jimenez-Gonzalez A."/>
            <person name="Astvaldsson A."/>
            <person name="Andersson J.O."/>
            <person name="Svard S.G."/>
        </authorList>
    </citation>
    <scope>NUCLEOTIDE SEQUENCE</scope>
    <source>
        <strain evidence="2">ATCC 50377</strain>
    </source>
</reference>
<organism evidence="1">
    <name type="scientific">Spironucleus salmonicida</name>
    <dbReference type="NCBI Taxonomy" id="348837"/>
    <lineage>
        <taxon>Eukaryota</taxon>
        <taxon>Metamonada</taxon>
        <taxon>Diplomonadida</taxon>
        <taxon>Hexamitidae</taxon>
        <taxon>Hexamitinae</taxon>
        <taxon>Spironucleus</taxon>
    </lineage>
</organism>
<evidence type="ECO:0000313" key="3">
    <source>
        <dbReference type="Proteomes" id="UP000018208"/>
    </source>
</evidence>
<reference evidence="1 2" key="1">
    <citation type="journal article" date="2014" name="PLoS Genet.">
        <title>The Genome of Spironucleus salmonicida Highlights a Fish Pathogen Adapted to Fluctuating Environments.</title>
        <authorList>
            <person name="Xu F."/>
            <person name="Jerlstrom-Hultqvist J."/>
            <person name="Einarsson E."/>
            <person name="Astvaldsson A."/>
            <person name="Svard S.G."/>
            <person name="Andersson J.O."/>
        </authorList>
    </citation>
    <scope>NUCLEOTIDE SEQUENCE</scope>
    <source>
        <strain evidence="2">ATCC 50377</strain>
    </source>
</reference>
<protein>
    <submittedName>
        <fullName evidence="1">Uncharacterized protein</fullName>
    </submittedName>
</protein>
<dbReference type="AlphaFoldDB" id="V6LPV9"/>
<evidence type="ECO:0000313" key="1">
    <source>
        <dbReference type="EMBL" id="EST46697.1"/>
    </source>
</evidence>
<dbReference type="GO" id="GO:0003676">
    <property type="term" value="F:nucleic acid binding"/>
    <property type="evidence" value="ECO:0007669"/>
    <property type="project" value="InterPro"/>
</dbReference>
<keyword evidence="3" id="KW-1185">Reference proteome</keyword>
<dbReference type="Proteomes" id="UP000018208">
    <property type="component" value="Unassembled WGS sequence"/>
</dbReference>
<evidence type="ECO:0000313" key="2">
    <source>
        <dbReference type="EMBL" id="KAH0575019.1"/>
    </source>
</evidence>
<proteinExistence type="predicted"/>